<dbReference type="InterPro" id="IPR002110">
    <property type="entry name" value="Ankyrin_rpt"/>
</dbReference>
<dbReference type="EMBL" id="JBHULM010000011">
    <property type="protein sequence ID" value="MFD2543058.1"/>
    <property type="molecule type" value="Genomic_DNA"/>
</dbReference>
<dbReference type="Gene3D" id="1.25.40.20">
    <property type="entry name" value="Ankyrin repeat-containing domain"/>
    <property type="match status" value="4"/>
</dbReference>
<feature type="repeat" description="ANK" evidence="3">
    <location>
        <begin position="327"/>
        <end position="359"/>
    </location>
</feature>
<organism evidence="5 6">
    <name type="scientific">Lacinutrix gracilariae</name>
    <dbReference type="NCBI Taxonomy" id="1747198"/>
    <lineage>
        <taxon>Bacteria</taxon>
        <taxon>Pseudomonadati</taxon>
        <taxon>Bacteroidota</taxon>
        <taxon>Flavobacteriia</taxon>
        <taxon>Flavobacteriales</taxon>
        <taxon>Flavobacteriaceae</taxon>
        <taxon>Lacinutrix</taxon>
    </lineage>
</organism>
<feature type="signal peptide" evidence="4">
    <location>
        <begin position="1"/>
        <end position="21"/>
    </location>
</feature>
<dbReference type="InterPro" id="IPR036770">
    <property type="entry name" value="Ankyrin_rpt-contain_sf"/>
</dbReference>
<accession>A0ABW5K3S6</accession>
<evidence type="ECO:0000256" key="4">
    <source>
        <dbReference type="SAM" id="SignalP"/>
    </source>
</evidence>
<dbReference type="SUPFAM" id="SSF48403">
    <property type="entry name" value="Ankyrin repeat"/>
    <property type="match status" value="2"/>
</dbReference>
<evidence type="ECO:0000256" key="2">
    <source>
        <dbReference type="ARBA" id="ARBA00023043"/>
    </source>
</evidence>
<feature type="repeat" description="ANK" evidence="3">
    <location>
        <begin position="260"/>
        <end position="293"/>
    </location>
</feature>
<dbReference type="Proteomes" id="UP001597467">
    <property type="component" value="Unassembled WGS sequence"/>
</dbReference>
<keyword evidence="2 3" id="KW-0040">ANK repeat</keyword>
<feature type="repeat" description="ANK" evidence="3">
    <location>
        <begin position="92"/>
        <end position="124"/>
    </location>
</feature>
<evidence type="ECO:0000256" key="3">
    <source>
        <dbReference type="PROSITE-ProRule" id="PRU00023"/>
    </source>
</evidence>
<keyword evidence="6" id="KW-1185">Reference proteome</keyword>
<keyword evidence="4" id="KW-0732">Signal</keyword>
<dbReference type="PROSITE" id="PS50297">
    <property type="entry name" value="ANK_REP_REGION"/>
    <property type="match status" value="5"/>
</dbReference>
<feature type="chain" id="PRO_5046519537" evidence="4">
    <location>
        <begin position="22"/>
        <end position="492"/>
    </location>
</feature>
<comment type="caution">
    <text evidence="5">The sequence shown here is derived from an EMBL/GenBank/DDBJ whole genome shotgun (WGS) entry which is preliminary data.</text>
</comment>
<name>A0ABW5K3S6_9FLAO</name>
<feature type="repeat" description="ANK" evidence="3">
    <location>
        <begin position="125"/>
        <end position="159"/>
    </location>
</feature>
<evidence type="ECO:0000313" key="6">
    <source>
        <dbReference type="Proteomes" id="UP001597467"/>
    </source>
</evidence>
<dbReference type="PANTHER" id="PTHR24198:SF165">
    <property type="entry name" value="ANKYRIN REPEAT-CONTAINING PROTEIN-RELATED"/>
    <property type="match status" value="1"/>
</dbReference>
<evidence type="ECO:0000256" key="1">
    <source>
        <dbReference type="ARBA" id="ARBA00022737"/>
    </source>
</evidence>
<feature type="repeat" description="ANK" evidence="3">
    <location>
        <begin position="400"/>
        <end position="432"/>
    </location>
</feature>
<keyword evidence="1" id="KW-0677">Repeat</keyword>
<dbReference type="PROSITE" id="PS50088">
    <property type="entry name" value="ANK_REPEAT"/>
    <property type="match status" value="7"/>
</dbReference>
<protein>
    <submittedName>
        <fullName evidence="5">Ankyrin repeat domain-containing protein</fullName>
    </submittedName>
</protein>
<proteinExistence type="predicted"/>
<reference evidence="6" key="1">
    <citation type="journal article" date="2019" name="Int. J. Syst. Evol. Microbiol.">
        <title>The Global Catalogue of Microorganisms (GCM) 10K type strain sequencing project: providing services to taxonomists for standard genome sequencing and annotation.</title>
        <authorList>
            <consortium name="The Broad Institute Genomics Platform"/>
            <consortium name="The Broad Institute Genome Sequencing Center for Infectious Disease"/>
            <person name="Wu L."/>
            <person name="Ma J."/>
        </authorList>
    </citation>
    <scope>NUCLEOTIDE SEQUENCE [LARGE SCALE GENOMIC DNA]</scope>
    <source>
        <strain evidence="6">KCTC 42808</strain>
    </source>
</reference>
<gene>
    <name evidence="5" type="ORF">ACFSSB_12070</name>
</gene>
<dbReference type="SMART" id="SM00248">
    <property type="entry name" value="ANK"/>
    <property type="match status" value="9"/>
</dbReference>
<dbReference type="PANTHER" id="PTHR24198">
    <property type="entry name" value="ANKYRIN REPEAT AND PROTEIN KINASE DOMAIN-CONTAINING PROTEIN"/>
    <property type="match status" value="1"/>
</dbReference>
<sequence>MKNIKTIIAILVLVISIPSFAQQNVFLNRGFWKSNPSIETVEAKIKEGNNIAASNSNNFDAVVYAILQGASLETLKHIQSKKGNDVNKLTHDGRTYIFWAAYKGNVDFMEYLLSKGAKTDITDDKGNTILNFAANSGQQNTKVYDLCIENGANVKTDLTPKDANALLLSAPYDKDFTLINYFTSKGASIDSVDDNGNGVFNYVAKTGNIDLLNQLLEKGVKGNDNAFLFAATGTRGKTNTLDFYKYLESVGLNPKNAAIKGETPLHIVASTNKDVELINYLVEKGLDVNTPDYNGNTPFLNAVSHNNLETVTFLFKYLKNINQVNKKGESALALAVANNTPDVVGFLIENKADITVLDANKNNLTAYLVESFSAKKEEDFKGKLVLLTENGLNIAKTQENGNTLYHLAVAKNNSNFIKLLEQFKIDVNAKNNEGNTALHLAALQAKDTEILKYLISIGANIEATTDFEETAYDLATENEILKAQKINLDFLK</sequence>
<dbReference type="RefSeq" id="WP_379904563.1">
    <property type="nucleotide sequence ID" value="NZ_JBHULM010000011.1"/>
</dbReference>
<evidence type="ECO:0000313" key="5">
    <source>
        <dbReference type="EMBL" id="MFD2543058.1"/>
    </source>
</evidence>
<feature type="repeat" description="ANK" evidence="3">
    <location>
        <begin position="294"/>
        <end position="326"/>
    </location>
</feature>
<dbReference type="Pfam" id="PF12796">
    <property type="entry name" value="Ank_2"/>
    <property type="match status" value="3"/>
</dbReference>
<feature type="repeat" description="ANK" evidence="3">
    <location>
        <begin position="433"/>
        <end position="466"/>
    </location>
</feature>